<reference evidence="2" key="1">
    <citation type="submission" date="2025-08" db="UniProtKB">
        <authorList>
            <consortium name="RefSeq"/>
        </authorList>
    </citation>
    <scope>IDENTIFICATION</scope>
    <source>
        <strain evidence="2">15112-1751.03</strain>
        <tissue evidence="2">Whole Adult</tissue>
    </source>
</reference>
<name>A0A6P8WYR6_DROAB</name>
<gene>
    <name evidence="2" type="primary">LOC117571056</name>
</gene>
<dbReference type="Proteomes" id="UP000515160">
    <property type="component" value="Chromosome 3"/>
</dbReference>
<dbReference type="AlphaFoldDB" id="A0A6P8WYR6"/>
<sequence length="722" mass="83433">MLPCTQISTCANSSAKITETSKPVTWAPLTFTNLFTFYPSSIQLPMLDGKAGASITHYSGRIVDEILDDIFAERRGFFPETSSTCKVHDTIKSELHVDKRLRYWHEVLAKRQEIQKRLQIQTGKSAQEILFNRRSTFDNRNKETMVRLLDYADRMKPEKLSTKPVSTLEQMIDPDTCNIVEGITETWPKAEQENLKDVEIIGIPSVIQKEMMGTKTRLEELPNSWMQSEVLQERIEQKFEEIHGVLEFFPDLNTLQVKGTKIEKTPLKPTCTFVEEDRLLKISSSNPVETSEYDELLEVQETQSQTISKPEIEITEPDSSEAVIPEIGLKINGKDYIVEDKPFTDCFEMITKFKCDPFQKRIKHILQLTNIGKQTLSFNWQQGVYFYNRPTLLLAQDDEFLFDTDSFRLTHGQSYNLIVMYQPRKVRMAMELWRLQSDPKIFCSNQGSLQLRFHGRCTPPQEYMNRLNELQAIVINKSNAKVMTNIMNEQASLAPLIVPPATCCAYERTLDERELFNSFNPGYNCQRFDDLEVFKAMHKQLKKPREPQWDLRLDTLKMLIMRLESVDLRKKMFANFMVVLEPLLGGAPSLDSLGQLEVQKQRTRLIYVRGAICNGIEEWEDLMLTIEESFFKSEMQQYFINQLEVGEEEEEEGEGDTDIQAKIAALLAGKDKEDNNVLAEVQKSLRHSKFFRDALYIQTYSHLCNIAENIVSVIESTEDVPN</sequence>
<proteinExistence type="predicted"/>
<evidence type="ECO:0000313" key="1">
    <source>
        <dbReference type="Proteomes" id="UP000515160"/>
    </source>
</evidence>
<dbReference type="OrthoDB" id="10263316at2759"/>
<dbReference type="GeneID" id="117571056"/>
<keyword evidence="1" id="KW-1185">Reference proteome</keyword>
<dbReference type="PANTHER" id="PTHR48421:SF1">
    <property type="entry name" value="MYCBP-ASSOCIATED PROTEIN"/>
    <property type="match status" value="1"/>
</dbReference>
<dbReference type="Pfam" id="PF14646">
    <property type="entry name" value="MYCBPAP"/>
    <property type="match status" value="1"/>
</dbReference>
<protein>
    <submittedName>
        <fullName evidence="2">Uncharacterized protein LOC117571056</fullName>
    </submittedName>
</protein>
<dbReference type="PANTHER" id="PTHR48421">
    <property type="entry name" value="MYCBP-ASSOCIATED PROTEIN"/>
    <property type="match status" value="1"/>
</dbReference>
<organism evidence="1 2">
    <name type="scientific">Drosophila albomicans</name>
    <name type="common">Fruit fly</name>
    <dbReference type="NCBI Taxonomy" id="7291"/>
    <lineage>
        <taxon>Eukaryota</taxon>
        <taxon>Metazoa</taxon>
        <taxon>Ecdysozoa</taxon>
        <taxon>Arthropoda</taxon>
        <taxon>Hexapoda</taxon>
        <taxon>Insecta</taxon>
        <taxon>Pterygota</taxon>
        <taxon>Neoptera</taxon>
        <taxon>Endopterygota</taxon>
        <taxon>Diptera</taxon>
        <taxon>Brachycera</taxon>
        <taxon>Muscomorpha</taxon>
        <taxon>Ephydroidea</taxon>
        <taxon>Drosophilidae</taxon>
        <taxon>Drosophila</taxon>
    </lineage>
</organism>
<accession>A0A6P8WYR6</accession>
<dbReference type="RefSeq" id="XP_034108916.1">
    <property type="nucleotide sequence ID" value="XM_034253025.2"/>
</dbReference>
<dbReference type="InterPro" id="IPR032707">
    <property type="entry name" value="MYCBPAP"/>
</dbReference>
<evidence type="ECO:0000313" key="2">
    <source>
        <dbReference type="RefSeq" id="XP_034108916.1"/>
    </source>
</evidence>